<evidence type="ECO:0000313" key="1">
    <source>
        <dbReference type="EMBL" id="GBP81639.1"/>
    </source>
</evidence>
<accession>A0A4C1Z435</accession>
<proteinExistence type="predicted"/>
<keyword evidence="2" id="KW-1185">Reference proteome</keyword>
<name>A0A4C1Z435_EUMVA</name>
<dbReference type="Proteomes" id="UP000299102">
    <property type="component" value="Unassembled WGS sequence"/>
</dbReference>
<protein>
    <submittedName>
        <fullName evidence="1">Uncharacterized protein</fullName>
    </submittedName>
</protein>
<gene>
    <name evidence="1" type="ORF">EVAR_63844_1</name>
</gene>
<evidence type="ECO:0000313" key="2">
    <source>
        <dbReference type="Proteomes" id="UP000299102"/>
    </source>
</evidence>
<dbReference type="EMBL" id="BGZK01001522">
    <property type="protein sequence ID" value="GBP81639.1"/>
    <property type="molecule type" value="Genomic_DNA"/>
</dbReference>
<comment type="caution">
    <text evidence="1">The sequence shown here is derived from an EMBL/GenBank/DDBJ whole genome shotgun (WGS) entry which is preliminary data.</text>
</comment>
<dbReference type="AlphaFoldDB" id="A0A4C1Z435"/>
<organism evidence="1 2">
    <name type="scientific">Eumeta variegata</name>
    <name type="common">Bagworm moth</name>
    <name type="synonym">Eumeta japonica</name>
    <dbReference type="NCBI Taxonomy" id="151549"/>
    <lineage>
        <taxon>Eukaryota</taxon>
        <taxon>Metazoa</taxon>
        <taxon>Ecdysozoa</taxon>
        <taxon>Arthropoda</taxon>
        <taxon>Hexapoda</taxon>
        <taxon>Insecta</taxon>
        <taxon>Pterygota</taxon>
        <taxon>Neoptera</taxon>
        <taxon>Endopterygota</taxon>
        <taxon>Lepidoptera</taxon>
        <taxon>Glossata</taxon>
        <taxon>Ditrysia</taxon>
        <taxon>Tineoidea</taxon>
        <taxon>Psychidae</taxon>
        <taxon>Oiketicinae</taxon>
        <taxon>Eumeta</taxon>
    </lineage>
</organism>
<sequence length="168" mass="18728">MNRRYISKVYFTGPAARGARGDYERRATDGRGVYIPPIFGLNAFIRQRQACPERARRLREVYHPEAALARNILAKTNLPVLPTAEVSSQMRVQEQSKSGSIHTYALCIHRCSLGSASATSTTCSRSAGTRLEALLDSDTLTLAIWIESPVIELLREDKLLESDFLMVT</sequence>
<reference evidence="1 2" key="1">
    <citation type="journal article" date="2019" name="Commun. Biol.">
        <title>The bagworm genome reveals a unique fibroin gene that provides high tensile strength.</title>
        <authorList>
            <person name="Kono N."/>
            <person name="Nakamura H."/>
            <person name="Ohtoshi R."/>
            <person name="Tomita M."/>
            <person name="Numata K."/>
            <person name="Arakawa K."/>
        </authorList>
    </citation>
    <scope>NUCLEOTIDE SEQUENCE [LARGE SCALE GENOMIC DNA]</scope>
</reference>